<dbReference type="RefSeq" id="WP_238806529.1">
    <property type="nucleotide sequence ID" value="NZ_CAKLPY010000002.1"/>
</dbReference>
<evidence type="ECO:0000313" key="2">
    <source>
        <dbReference type="Proteomes" id="UP000837932"/>
    </source>
</evidence>
<dbReference type="SUPFAM" id="SSF54427">
    <property type="entry name" value="NTF2-like"/>
    <property type="match status" value="1"/>
</dbReference>
<accession>A0ABN8ESM9</accession>
<sequence length="166" mass="18859">MKRLIISVLFLTCTISGFSQVKSADEIAVEKQIDALLVSWNNHNYADIANYATEDCDWVNIVGMWWKNRKEVQFAHQTFHEGMFKNVNLVKKAVHTRIIAKDVIVAHLEQRIGAYISPSGTVFPEADNLTLMIYVKKGEKWLLTAAENVVVVEQAQKSNPINKMPK</sequence>
<dbReference type="Gene3D" id="3.10.450.50">
    <property type="match status" value="1"/>
</dbReference>
<comment type="caution">
    <text evidence="1">The sequence shown here is derived from an EMBL/GenBank/DDBJ whole genome shotgun (WGS) entry which is preliminary data.</text>
</comment>
<keyword evidence="2" id="KW-1185">Reference proteome</keyword>
<dbReference type="InterPro" id="IPR011944">
    <property type="entry name" value="Steroid_delta5-4_isomerase"/>
</dbReference>
<reference evidence="1" key="1">
    <citation type="submission" date="2021-12" db="EMBL/GenBank/DDBJ databases">
        <authorList>
            <person name="Rodrigo-Torres L."/>
            <person name="Arahal R. D."/>
            <person name="Lucena T."/>
        </authorList>
    </citation>
    <scope>NUCLEOTIDE SEQUENCE</scope>
    <source>
        <strain evidence="1">CECT 8858</strain>
    </source>
</reference>
<evidence type="ECO:0008006" key="3">
    <source>
        <dbReference type="Google" id="ProtNLM"/>
    </source>
</evidence>
<proteinExistence type="predicted"/>
<dbReference type="Proteomes" id="UP000837932">
    <property type="component" value="Unassembled WGS sequence"/>
</dbReference>
<gene>
    <name evidence="1" type="ORF">EMA8858_02082</name>
</gene>
<name>A0ABN8ESM9_9BACT</name>
<protein>
    <recommendedName>
        <fullName evidence="3">DUF4440 domain-containing protein</fullName>
    </recommendedName>
</protein>
<evidence type="ECO:0000313" key="1">
    <source>
        <dbReference type="EMBL" id="CAH0995954.1"/>
    </source>
</evidence>
<dbReference type="InterPro" id="IPR032710">
    <property type="entry name" value="NTF2-like_dom_sf"/>
</dbReference>
<organism evidence="1 2">
    <name type="scientific">Emticicia aquatica</name>
    <dbReference type="NCBI Taxonomy" id="1681835"/>
    <lineage>
        <taxon>Bacteria</taxon>
        <taxon>Pseudomonadati</taxon>
        <taxon>Bacteroidota</taxon>
        <taxon>Cytophagia</taxon>
        <taxon>Cytophagales</taxon>
        <taxon>Leadbetterellaceae</taxon>
        <taxon>Emticicia</taxon>
    </lineage>
</organism>
<dbReference type="NCBIfam" id="TIGR02246">
    <property type="entry name" value="SgcJ/EcaC family oxidoreductase"/>
    <property type="match status" value="1"/>
</dbReference>
<dbReference type="EMBL" id="CAKLPY010000002">
    <property type="protein sequence ID" value="CAH0995954.1"/>
    <property type="molecule type" value="Genomic_DNA"/>
</dbReference>